<evidence type="ECO:0000313" key="7">
    <source>
        <dbReference type="Proteomes" id="UP000663760"/>
    </source>
</evidence>
<proteinExistence type="predicted"/>
<evidence type="ECO:0000313" key="6">
    <source>
        <dbReference type="EMBL" id="CAA7406134.1"/>
    </source>
</evidence>
<evidence type="ECO:0000259" key="5">
    <source>
        <dbReference type="PROSITE" id="PS50089"/>
    </source>
</evidence>
<dbReference type="SMART" id="SM00184">
    <property type="entry name" value="RING"/>
    <property type="match status" value="1"/>
</dbReference>
<dbReference type="OrthoDB" id="786125at2759"/>
<evidence type="ECO:0000256" key="1">
    <source>
        <dbReference type="ARBA" id="ARBA00022723"/>
    </source>
</evidence>
<organism evidence="6 7">
    <name type="scientific">Spirodela intermedia</name>
    <name type="common">Intermediate duckweed</name>
    <dbReference type="NCBI Taxonomy" id="51605"/>
    <lineage>
        <taxon>Eukaryota</taxon>
        <taxon>Viridiplantae</taxon>
        <taxon>Streptophyta</taxon>
        <taxon>Embryophyta</taxon>
        <taxon>Tracheophyta</taxon>
        <taxon>Spermatophyta</taxon>
        <taxon>Magnoliopsida</taxon>
        <taxon>Liliopsida</taxon>
        <taxon>Araceae</taxon>
        <taxon>Lemnoideae</taxon>
        <taxon>Spirodela</taxon>
    </lineage>
</organism>
<dbReference type="GO" id="GO:0061630">
    <property type="term" value="F:ubiquitin protein ligase activity"/>
    <property type="evidence" value="ECO:0007669"/>
    <property type="project" value="TreeGrafter"/>
</dbReference>
<dbReference type="GO" id="GO:0016567">
    <property type="term" value="P:protein ubiquitination"/>
    <property type="evidence" value="ECO:0007669"/>
    <property type="project" value="TreeGrafter"/>
</dbReference>
<dbReference type="InterPro" id="IPR001841">
    <property type="entry name" value="Znf_RING"/>
</dbReference>
<dbReference type="Proteomes" id="UP000663760">
    <property type="component" value="Chromosome 12"/>
</dbReference>
<keyword evidence="1" id="KW-0479">Metal-binding</keyword>
<evidence type="ECO:0000256" key="3">
    <source>
        <dbReference type="ARBA" id="ARBA00022833"/>
    </source>
</evidence>
<dbReference type="Pfam" id="PF13639">
    <property type="entry name" value="zf-RING_2"/>
    <property type="match status" value="1"/>
</dbReference>
<dbReference type="GO" id="GO:0008270">
    <property type="term" value="F:zinc ion binding"/>
    <property type="evidence" value="ECO:0007669"/>
    <property type="project" value="UniProtKB-KW"/>
</dbReference>
<feature type="domain" description="RING-type" evidence="5">
    <location>
        <begin position="93"/>
        <end position="135"/>
    </location>
</feature>
<dbReference type="PANTHER" id="PTHR45969">
    <property type="entry name" value="RING ZINC FINGER PROTEIN-RELATED"/>
    <property type="match status" value="1"/>
</dbReference>
<protein>
    <recommendedName>
        <fullName evidence="5">RING-type domain-containing protein</fullName>
    </recommendedName>
</protein>
<gene>
    <name evidence="6" type="ORF">SI8410_12016812</name>
</gene>
<keyword evidence="3" id="KW-0862">Zinc</keyword>
<keyword evidence="2 4" id="KW-0863">Zinc-finger</keyword>
<dbReference type="PANTHER" id="PTHR45969:SF55">
    <property type="entry name" value="OS07G0686300 PROTEIN"/>
    <property type="match status" value="1"/>
</dbReference>
<dbReference type="PROSITE" id="PS50089">
    <property type="entry name" value="ZF_RING_2"/>
    <property type="match status" value="1"/>
</dbReference>
<name>A0A7I8LA20_SPIIN</name>
<dbReference type="AlphaFoldDB" id="A0A7I8LA20"/>
<keyword evidence="7" id="KW-1185">Reference proteome</keyword>
<evidence type="ECO:0000256" key="2">
    <source>
        <dbReference type="ARBA" id="ARBA00022771"/>
    </source>
</evidence>
<dbReference type="InterPro" id="IPR013083">
    <property type="entry name" value="Znf_RING/FYVE/PHD"/>
</dbReference>
<dbReference type="Gene3D" id="3.30.40.10">
    <property type="entry name" value="Zinc/RING finger domain, C3HC4 (zinc finger)"/>
    <property type="match status" value="1"/>
</dbReference>
<reference evidence="6" key="1">
    <citation type="submission" date="2020-02" db="EMBL/GenBank/DDBJ databases">
        <authorList>
            <person name="Scholz U."/>
            <person name="Mascher M."/>
            <person name="Fiebig A."/>
        </authorList>
    </citation>
    <scope>NUCLEOTIDE SEQUENCE</scope>
</reference>
<accession>A0A7I8LA20</accession>
<dbReference type="SUPFAM" id="SSF57850">
    <property type="entry name" value="RING/U-box"/>
    <property type="match status" value="1"/>
</dbReference>
<dbReference type="EMBL" id="LR746275">
    <property type="protein sequence ID" value="CAA7406134.1"/>
    <property type="molecule type" value="Genomic_DNA"/>
</dbReference>
<sequence length="140" mass="15621">MDITSLSLVLLGFAVLPPSFSIIVLFLRGFVSSAVSIYRIPARAHLLWLPDSPFLRHQSACPAAGCSPDPVALHCMETLPVARRRSKAEPVACAFCLAAVEEGDEVRELRCEHLFHRDCLDRWLCHRRRTCPLCRGSLLP</sequence>
<evidence type="ECO:0000256" key="4">
    <source>
        <dbReference type="PROSITE-ProRule" id="PRU00175"/>
    </source>
</evidence>